<evidence type="ECO:0000259" key="1">
    <source>
        <dbReference type="PROSITE" id="PS51186"/>
    </source>
</evidence>
<organism evidence="2 3">
    <name type="scientific">Mariniflexile soesokkakense</name>
    <dbReference type="NCBI Taxonomy" id="1343160"/>
    <lineage>
        <taxon>Bacteria</taxon>
        <taxon>Pseudomonadati</taxon>
        <taxon>Bacteroidota</taxon>
        <taxon>Flavobacteriia</taxon>
        <taxon>Flavobacteriales</taxon>
        <taxon>Flavobacteriaceae</taxon>
        <taxon>Mariniflexile</taxon>
    </lineage>
</organism>
<evidence type="ECO:0000313" key="3">
    <source>
        <dbReference type="Proteomes" id="UP001416393"/>
    </source>
</evidence>
<dbReference type="SUPFAM" id="SSF55729">
    <property type="entry name" value="Acyl-CoA N-acyltransferases (Nat)"/>
    <property type="match status" value="1"/>
</dbReference>
<dbReference type="CDD" id="cd04301">
    <property type="entry name" value="NAT_SF"/>
    <property type="match status" value="1"/>
</dbReference>
<dbReference type="InterPro" id="IPR016181">
    <property type="entry name" value="Acyl_CoA_acyltransferase"/>
</dbReference>
<comment type="caution">
    <text evidence="2">The sequence shown here is derived from an EMBL/GenBank/DDBJ whole genome shotgun (WGS) entry which is preliminary data.</text>
</comment>
<dbReference type="RefSeq" id="WP_346240549.1">
    <property type="nucleotide sequence ID" value="NZ_JAZHYP010000002.1"/>
</dbReference>
<dbReference type="InterPro" id="IPR000182">
    <property type="entry name" value="GNAT_dom"/>
</dbReference>
<accession>A0ABV0A7C2</accession>
<protein>
    <submittedName>
        <fullName evidence="2">GNAT family N-acetyltransferase</fullName>
    </submittedName>
</protein>
<reference evidence="2 3" key="1">
    <citation type="submission" date="2024-01" db="EMBL/GenBank/DDBJ databases">
        <title>Mariniflexile litorale sp. nov., isolated from the shallow sediments of the Sea of Japan.</title>
        <authorList>
            <person name="Romanenko L."/>
            <person name="Bystritskaya E."/>
            <person name="Isaeva M."/>
        </authorList>
    </citation>
    <scope>NUCLEOTIDE SEQUENCE [LARGE SCALE GENOMIC DNA]</scope>
    <source>
        <strain evidence="2 3">KCTC 32427</strain>
    </source>
</reference>
<proteinExistence type="predicted"/>
<name>A0ABV0A7C2_9FLAO</name>
<dbReference type="Gene3D" id="3.40.630.30">
    <property type="match status" value="1"/>
</dbReference>
<dbReference type="Pfam" id="PF00583">
    <property type="entry name" value="Acetyltransf_1"/>
    <property type="match status" value="1"/>
</dbReference>
<sequence>MNYTIKHITATETYIVRHPVLRTGKPIETCTFDGDDLNTTFHLGIYIEDKLVGVCSFFKSKHQLLTEEFQYQLRGMAVLDEYQGFGLGKFILTHGENLLKQKNTQVIWCNARENAVEFYKKTSYKIIGNPFNIEDIGLHYIMHKTL</sequence>
<gene>
    <name evidence="2" type="ORF">VP395_04560</name>
</gene>
<feature type="domain" description="N-acetyltransferase" evidence="1">
    <location>
        <begin position="3"/>
        <end position="146"/>
    </location>
</feature>
<evidence type="ECO:0000313" key="2">
    <source>
        <dbReference type="EMBL" id="MEN3322987.1"/>
    </source>
</evidence>
<dbReference type="Proteomes" id="UP001416393">
    <property type="component" value="Unassembled WGS sequence"/>
</dbReference>
<dbReference type="EMBL" id="JAZHYP010000002">
    <property type="protein sequence ID" value="MEN3322987.1"/>
    <property type="molecule type" value="Genomic_DNA"/>
</dbReference>
<dbReference type="PROSITE" id="PS51186">
    <property type="entry name" value="GNAT"/>
    <property type="match status" value="1"/>
</dbReference>
<keyword evidence="3" id="KW-1185">Reference proteome</keyword>